<name>M0HKA5_HALGM</name>
<dbReference type="RefSeq" id="WP_004972422.1">
    <property type="nucleotide sequence ID" value="NZ_AOLJ01000007.1"/>
</dbReference>
<protein>
    <submittedName>
        <fullName evidence="8">Replicative DNA helicase / cell division control protein 21 /MCM</fullName>
    </submittedName>
</protein>
<dbReference type="SMART" id="SM00382">
    <property type="entry name" value="AAA"/>
    <property type="match status" value="1"/>
</dbReference>
<keyword evidence="8" id="KW-0131">Cell cycle</keyword>
<organism evidence="8 9">
    <name type="scientific">Haloferax gibbonsii (strain ATCC 33959 / DSM 4427 / JCM 8863 / NBRC 102184 / NCIMB 2188 / Ma 2.38)</name>
    <dbReference type="NCBI Taxonomy" id="1227459"/>
    <lineage>
        <taxon>Archaea</taxon>
        <taxon>Methanobacteriati</taxon>
        <taxon>Methanobacteriota</taxon>
        <taxon>Stenosarchaea group</taxon>
        <taxon>Halobacteria</taxon>
        <taxon>Halobacteriales</taxon>
        <taxon>Haloferacaceae</taxon>
        <taxon>Haloferax</taxon>
    </lineage>
</organism>
<dbReference type="PRINTS" id="PR01657">
    <property type="entry name" value="MCMFAMILY"/>
</dbReference>
<feature type="domain" description="MCM C-terminal AAA(+) ATPase" evidence="7">
    <location>
        <begin position="310"/>
        <end position="517"/>
    </location>
</feature>
<comment type="similarity">
    <text evidence="1 6">Belongs to the MCM family.</text>
</comment>
<dbReference type="Gene3D" id="3.40.50.300">
    <property type="entry name" value="P-loop containing nucleotide triphosphate hydrolases"/>
    <property type="match status" value="1"/>
</dbReference>
<evidence type="ECO:0000313" key="9">
    <source>
        <dbReference type="Proteomes" id="UP000011571"/>
    </source>
</evidence>
<dbReference type="SUPFAM" id="SSF50249">
    <property type="entry name" value="Nucleic acid-binding proteins"/>
    <property type="match status" value="1"/>
</dbReference>
<dbReference type="InterPro" id="IPR027417">
    <property type="entry name" value="P-loop_NTPase"/>
</dbReference>
<keyword evidence="4 6" id="KW-0067">ATP-binding</keyword>
<comment type="caution">
    <text evidence="8">The sequence shown here is derived from an EMBL/GenBank/DDBJ whole genome shotgun (WGS) entry which is preliminary data.</text>
</comment>
<dbReference type="PATRIC" id="fig|1227459.3.peg.514"/>
<keyword evidence="9" id="KW-1185">Reference proteome</keyword>
<dbReference type="GO" id="GO:0005524">
    <property type="term" value="F:ATP binding"/>
    <property type="evidence" value="ECO:0007669"/>
    <property type="project" value="UniProtKB-KW"/>
</dbReference>
<dbReference type="PROSITE" id="PS50051">
    <property type="entry name" value="MCM_2"/>
    <property type="match status" value="1"/>
</dbReference>
<dbReference type="InterPro" id="IPR001208">
    <property type="entry name" value="MCM_dom"/>
</dbReference>
<dbReference type="PANTHER" id="PTHR11630">
    <property type="entry name" value="DNA REPLICATION LICENSING FACTOR MCM FAMILY MEMBER"/>
    <property type="match status" value="1"/>
</dbReference>
<gene>
    <name evidence="8" type="ORF">C454_02795</name>
</gene>
<dbReference type="Gene3D" id="2.20.28.10">
    <property type="match status" value="1"/>
</dbReference>
<keyword evidence="5 6" id="KW-0238">DNA-binding</keyword>
<evidence type="ECO:0000256" key="1">
    <source>
        <dbReference type="ARBA" id="ARBA00008010"/>
    </source>
</evidence>
<evidence type="ECO:0000256" key="6">
    <source>
        <dbReference type="RuleBase" id="RU004070"/>
    </source>
</evidence>
<evidence type="ECO:0000259" key="7">
    <source>
        <dbReference type="PROSITE" id="PS50051"/>
    </source>
</evidence>
<dbReference type="InterPro" id="IPR018525">
    <property type="entry name" value="MCM_CS"/>
</dbReference>
<dbReference type="PANTHER" id="PTHR11630:SF66">
    <property type="entry name" value="DNA REPLICATION LICENSING FACTOR MCM4"/>
    <property type="match status" value="1"/>
</dbReference>
<keyword evidence="3 6" id="KW-0547">Nucleotide-binding</keyword>
<dbReference type="InterPro" id="IPR003593">
    <property type="entry name" value="AAA+_ATPase"/>
</dbReference>
<accession>M0HKA5</accession>
<dbReference type="InterPro" id="IPR041562">
    <property type="entry name" value="MCM_lid"/>
</dbReference>
<dbReference type="Gene3D" id="3.30.1640.10">
    <property type="entry name" value="mini-chromosome maintenance (MCM) complex, chain A, domain 1"/>
    <property type="match status" value="1"/>
</dbReference>
<dbReference type="PROSITE" id="PS00847">
    <property type="entry name" value="MCM_1"/>
    <property type="match status" value="1"/>
</dbReference>
<dbReference type="InterPro" id="IPR031327">
    <property type="entry name" value="MCM"/>
</dbReference>
<dbReference type="EMBL" id="AOLJ01000007">
    <property type="protein sequence ID" value="ELZ84921.1"/>
    <property type="molecule type" value="Genomic_DNA"/>
</dbReference>
<dbReference type="AlphaFoldDB" id="M0HKA5"/>
<evidence type="ECO:0000256" key="2">
    <source>
        <dbReference type="ARBA" id="ARBA00022705"/>
    </source>
</evidence>
<sequence length="668" mass="73089">MNYEARLEEVLNAVAIDDIYELANDYPEETRLELDWQAIARYEAEHDNSELSLSAVSGIASDVVARPETTLERLEDVVREFDVPGREKPMARASVSVVNLPDDATFDVGGFSPEDWIGRLLALEGQITKRTAVNPMVEEAAFECLRCGTMTYIPQHGFGSLQEPHRCQGGELQGPFRLNETQSEWTNYQKIRLQEPPENARGETEYIDIHLTGGLAGGPRVEGGTRTTFFGRLNPVYTGDVVFEKDLVGTGYTVEQGGFEDADLSEYEAIIDEVAAAPNTFELLVDSGFEDADLSEYEAIIDEVAAAPNTFELLVDSFAPSHQGHRHVKEALVLQQFGGWARTGRDGTHHRGDSHMFLLGDPGTGKTLLLEAAYEVAPRGALTDGTGSSSAGLTASIVKDSFSSEQFSIEAGTLVRANKGIAVVDELDKGETSDLDALHTALESQQVHVSKAGKNAMLPAETSLLAAGNPMGGHFDPSKDIANQVELKSPLLSRFDLIFTIRSEEDEAKIRDISEKMVSSRNRAGRRALGEDIDEDESEPSVRLDRDEFTAYVTAAKQVQPVVRDPAVAREMREWFVETKTSLPERYATAMGEQEYDGPPLPITARKLDALQRLSEASARMRLSETVEMVDVERAKPLIERSLADIGIAPADNSSFETATTDAAEVGI</sequence>
<evidence type="ECO:0000256" key="4">
    <source>
        <dbReference type="ARBA" id="ARBA00022840"/>
    </source>
</evidence>
<dbReference type="GO" id="GO:0051301">
    <property type="term" value="P:cell division"/>
    <property type="evidence" value="ECO:0007669"/>
    <property type="project" value="UniProtKB-KW"/>
</dbReference>
<dbReference type="GO" id="GO:0003697">
    <property type="term" value="F:single-stranded DNA binding"/>
    <property type="evidence" value="ECO:0007669"/>
    <property type="project" value="TreeGrafter"/>
</dbReference>
<dbReference type="Pfam" id="PF00493">
    <property type="entry name" value="MCM"/>
    <property type="match status" value="1"/>
</dbReference>
<dbReference type="Pfam" id="PF17207">
    <property type="entry name" value="MCM_OB"/>
    <property type="match status" value="1"/>
</dbReference>
<reference evidence="8 9" key="1">
    <citation type="journal article" date="2014" name="PLoS Genet.">
        <title>Phylogenetically driven sequencing of extremely halophilic archaea reveals strategies for static and dynamic osmo-response.</title>
        <authorList>
            <person name="Becker E.A."/>
            <person name="Seitzer P.M."/>
            <person name="Tritt A."/>
            <person name="Larsen D."/>
            <person name="Krusor M."/>
            <person name="Yao A.I."/>
            <person name="Wu D."/>
            <person name="Madern D."/>
            <person name="Eisen J.A."/>
            <person name="Darling A.E."/>
            <person name="Facciotti M.T."/>
        </authorList>
    </citation>
    <scope>NUCLEOTIDE SEQUENCE [LARGE SCALE GENOMIC DNA]</scope>
    <source>
        <strain evidence="9">ATCC 33959 / DSM 4427 / JCM 8863 / NBRC 102184 / NCIMB 2188 / Ma 2.38</strain>
    </source>
</reference>
<dbReference type="GO" id="GO:0042555">
    <property type="term" value="C:MCM complex"/>
    <property type="evidence" value="ECO:0007669"/>
    <property type="project" value="TreeGrafter"/>
</dbReference>
<dbReference type="GO" id="GO:0006260">
    <property type="term" value="P:DNA replication"/>
    <property type="evidence" value="ECO:0007669"/>
    <property type="project" value="UniProtKB-KW"/>
</dbReference>
<dbReference type="GO" id="GO:0017116">
    <property type="term" value="F:single-stranded DNA helicase activity"/>
    <property type="evidence" value="ECO:0007669"/>
    <property type="project" value="TreeGrafter"/>
</dbReference>
<dbReference type="InterPro" id="IPR012340">
    <property type="entry name" value="NA-bd_OB-fold"/>
</dbReference>
<dbReference type="InterPro" id="IPR033762">
    <property type="entry name" value="MCM_OB"/>
</dbReference>
<dbReference type="Pfam" id="PF17855">
    <property type="entry name" value="MCM_lid"/>
    <property type="match status" value="1"/>
</dbReference>
<keyword evidence="8" id="KW-0347">Helicase</keyword>
<evidence type="ECO:0000313" key="8">
    <source>
        <dbReference type="EMBL" id="ELZ84921.1"/>
    </source>
</evidence>
<dbReference type="SMART" id="SM00350">
    <property type="entry name" value="MCM"/>
    <property type="match status" value="1"/>
</dbReference>
<dbReference type="SUPFAM" id="SSF52540">
    <property type="entry name" value="P-loop containing nucleoside triphosphate hydrolases"/>
    <property type="match status" value="1"/>
</dbReference>
<dbReference type="Gene3D" id="2.40.50.140">
    <property type="entry name" value="Nucleic acid-binding proteins"/>
    <property type="match status" value="1"/>
</dbReference>
<keyword evidence="2" id="KW-0235">DNA replication</keyword>
<keyword evidence="8" id="KW-0378">Hydrolase</keyword>
<keyword evidence="8" id="KW-0132">Cell division</keyword>
<dbReference type="Proteomes" id="UP000011571">
    <property type="component" value="Unassembled WGS sequence"/>
</dbReference>
<evidence type="ECO:0000256" key="5">
    <source>
        <dbReference type="ARBA" id="ARBA00023125"/>
    </source>
</evidence>
<proteinExistence type="inferred from homology"/>
<evidence type="ECO:0000256" key="3">
    <source>
        <dbReference type="ARBA" id="ARBA00022741"/>
    </source>
</evidence>